<dbReference type="AlphaFoldDB" id="A0A3M7P731"/>
<name>A0A3M7P731_BRAPC</name>
<dbReference type="Proteomes" id="UP000276133">
    <property type="component" value="Unassembled WGS sequence"/>
</dbReference>
<dbReference type="GO" id="GO:0016020">
    <property type="term" value="C:membrane"/>
    <property type="evidence" value="ECO:0007669"/>
    <property type="project" value="InterPro"/>
</dbReference>
<reference evidence="2 3" key="1">
    <citation type="journal article" date="2018" name="Sci. Rep.">
        <title>Genomic signatures of local adaptation to the degree of environmental predictability in rotifers.</title>
        <authorList>
            <person name="Franch-Gras L."/>
            <person name="Hahn C."/>
            <person name="Garcia-Roger E.M."/>
            <person name="Carmona M.J."/>
            <person name="Serra M."/>
            <person name="Gomez A."/>
        </authorList>
    </citation>
    <scope>NUCLEOTIDE SEQUENCE [LARGE SCALE GENOMIC DNA]</scope>
    <source>
        <strain evidence="2">HYR1</strain>
    </source>
</reference>
<comment type="caution">
    <text evidence="2">The sequence shown here is derived from an EMBL/GenBank/DDBJ whole genome shotgun (WGS) entry which is preliminary data.</text>
</comment>
<keyword evidence="3" id="KW-1185">Reference proteome</keyword>
<dbReference type="EMBL" id="REGN01012740">
    <property type="protein sequence ID" value="RMZ94896.1"/>
    <property type="molecule type" value="Genomic_DNA"/>
</dbReference>
<dbReference type="InterPro" id="IPR008952">
    <property type="entry name" value="Tetraspanin_EC2_sf"/>
</dbReference>
<evidence type="ECO:0000313" key="3">
    <source>
        <dbReference type="Proteomes" id="UP000276133"/>
    </source>
</evidence>
<evidence type="ECO:0000256" key="1">
    <source>
        <dbReference type="SAM" id="Phobius"/>
    </source>
</evidence>
<protein>
    <submittedName>
        <fullName evidence="2">Uncharacterized protein</fullName>
    </submittedName>
</protein>
<proteinExistence type="predicted"/>
<accession>A0A3M7P731</accession>
<gene>
    <name evidence="2" type="ORF">BpHYR1_046532</name>
</gene>
<keyword evidence="1" id="KW-0812">Transmembrane</keyword>
<keyword evidence="1" id="KW-1133">Transmembrane helix</keyword>
<evidence type="ECO:0000313" key="2">
    <source>
        <dbReference type="EMBL" id="RMZ94896.1"/>
    </source>
</evidence>
<sequence>MLSSRATLVELNTFFFLFGCCTSAVGLWSQYDRILLEIAAAAVLMSYRSDAKEKLRDDQNRTVEAINKNEDKVALNVINTVQTFFKCCGANE</sequence>
<dbReference type="Gene3D" id="1.10.1450.10">
    <property type="entry name" value="Tetraspanin"/>
    <property type="match status" value="1"/>
</dbReference>
<dbReference type="SUPFAM" id="SSF48652">
    <property type="entry name" value="Tetraspanin"/>
    <property type="match status" value="1"/>
</dbReference>
<organism evidence="2 3">
    <name type="scientific">Brachionus plicatilis</name>
    <name type="common">Marine rotifer</name>
    <name type="synonym">Brachionus muelleri</name>
    <dbReference type="NCBI Taxonomy" id="10195"/>
    <lineage>
        <taxon>Eukaryota</taxon>
        <taxon>Metazoa</taxon>
        <taxon>Spiralia</taxon>
        <taxon>Gnathifera</taxon>
        <taxon>Rotifera</taxon>
        <taxon>Eurotatoria</taxon>
        <taxon>Monogononta</taxon>
        <taxon>Pseudotrocha</taxon>
        <taxon>Ploima</taxon>
        <taxon>Brachionidae</taxon>
        <taxon>Brachionus</taxon>
    </lineage>
</organism>
<feature type="transmembrane region" description="Helical" evidence="1">
    <location>
        <begin position="7"/>
        <end position="28"/>
    </location>
</feature>
<keyword evidence="1" id="KW-0472">Membrane</keyword>